<accession>A0AAD7GIF9</accession>
<dbReference type="InterPro" id="IPR001810">
    <property type="entry name" value="F-box_dom"/>
</dbReference>
<protein>
    <recommendedName>
        <fullName evidence="1">F-box domain-containing protein</fullName>
    </recommendedName>
</protein>
<feature type="domain" description="F-box" evidence="1">
    <location>
        <begin position="3"/>
        <end position="52"/>
    </location>
</feature>
<proteinExistence type="predicted"/>
<keyword evidence="3" id="KW-1185">Reference proteome</keyword>
<dbReference type="Pfam" id="PF00646">
    <property type="entry name" value="F-box"/>
    <property type="match status" value="1"/>
</dbReference>
<reference evidence="2" key="1">
    <citation type="submission" date="2023-03" db="EMBL/GenBank/DDBJ databases">
        <title>Massive genome expansion in bonnet fungi (Mycena s.s.) driven by repeated elements and novel gene families across ecological guilds.</title>
        <authorList>
            <consortium name="Lawrence Berkeley National Laboratory"/>
            <person name="Harder C.B."/>
            <person name="Miyauchi S."/>
            <person name="Viragh M."/>
            <person name="Kuo A."/>
            <person name="Thoen E."/>
            <person name="Andreopoulos B."/>
            <person name="Lu D."/>
            <person name="Skrede I."/>
            <person name="Drula E."/>
            <person name="Henrissat B."/>
            <person name="Morin E."/>
            <person name="Kohler A."/>
            <person name="Barry K."/>
            <person name="LaButti K."/>
            <person name="Morin E."/>
            <person name="Salamov A."/>
            <person name="Lipzen A."/>
            <person name="Mereny Z."/>
            <person name="Hegedus B."/>
            <person name="Baldrian P."/>
            <person name="Stursova M."/>
            <person name="Weitz H."/>
            <person name="Taylor A."/>
            <person name="Grigoriev I.V."/>
            <person name="Nagy L.G."/>
            <person name="Martin F."/>
            <person name="Kauserud H."/>
        </authorList>
    </citation>
    <scope>NUCLEOTIDE SEQUENCE</scope>
    <source>
        <strain evidence="2">CBHHK067</strain>
    </source>
</reference>
<dbReference type="Proteomes" id="UP001221757">
    <property type="component" value="Unassembled WGS sequence"/>
</dbReference>
<sequence length="97" mass="10717">GLLGSLKEFPLDVLFEIFGHLNPMDLLNLARPTKEIRGILMVRSAGKFFPSSCIIIKSLVDSRPSSLPFDMNEPQYANLAFGVHCHVGPLSIFPGYL</sequence>
<evidence type="ECO:0000313" key="3">
    <source>
        <dbReference type="Proteomes" id="UP001221757"/>
    </source>
</evidence>
<name>A0AAD7GIF9_MYCRO</name>
<comment type="caution">
    <text evidence="2">The sequence shown here is derived from an EMBL/GenBank/DDBJ whole genome shotgun (WGS) entry which is preliminary data.</text>
</comment>
<feature type="non-terminal residue" evidence="2">
    <location>
        <position position="1"/>
    </location>
</feature>
<evidence type="ECO:0000259" key="1">
    <source>
        <dbReference type="PROSITE" id="PS50181"/>
    </source>
</evidence>
<gene>
    <name evidence="2" type="ORF">B0H17DRAFT_937418</name>
</gene>
<organism evidence="2 3">
    <name type="scientific">Mycena rosella</name>
    <name type="common">Pink bonnet</name>
    <name type="synonym">Agaricus rosellus</name>
    <dbReference type="NCBI Taxonomy" id="1033263"/>
    <lineage>
        <taxon>Eukaryota</taxon>
        <taxon>Fungi</taxon>
        <taxon>Dikarya</taxon>
        <taxon>Basidiomycota</taxon>
        <taxon>Agaricomycotina</taxon>
        <taxon>Agaricomycetes</taxon>
        <taxon>Agaricomycetidae</taxon>
        <taxon>Agaricales</taxon>
        <taxon>Marasmiineae</taxon>
        <taxon>Mycenaceae</taxon>
        <taxon>Mycena</taxon>
    </lineage>
</organism>
<dbReference type="PROSITE" id="PS50181">
    <property type="entry name" value="FBOX"/>
    <property type="match status" value="1"/>
</dbReference>
<evidence type="ECO:0000313" key="2">
    <source>
        <dbReference type="EMBL" id="KAJ7689443.1"/>
    </source>
</evidence>
<dbReference type="EMBL" id="JARKIE010000072">
    <property type="protein sequence ID" value="KAJ7689443.1"/>
    <property type="molecule type" value="Genomic_DNA"/>
</dbReference>
<dbReference type="AlphaFoldDB" id="A0AAD7GIF9"/>